<dbReference type="GO" id="GO:0034727">
    <property type="term" value="P:piecemeal microautophagy of the nucleus"/>
    <property type="evidence" value="ECO:0007669"/>
    <property type="project" value="TreeGrafter"/>
</dbReference>
<dbReference type="GO" id="GO:0061723">
    <property type="term" value="P:glycophagy"/>
    <property type="evidence" value="ECO:0007669"/>
    <property type="project" value="TreeGrafter"/>
</dbReference>
<accession>A0A4E0RUX2</accession>
<keyword evidence="3" id="KW-1185">Reference proteome</keyword>
<dbReference type="GO" id="GO:0034045">
    <property type="term" value="C:phagophore assembly site membrane"/>
    <property type="evidence" value="ECO:0007669"/>
    <property type="project" value="TreeGrafter"/>
</dbReference>
<gene>
    <name evidence="2" type="ORF">D915_003298</name>
</gene>
<feature type="region of interest" description="Disordered" evidence="1">
    <location>
        <begin position="432"/>
        <end position="453"/>
    </location>
</feature>
<feature type="region of interest" description="Disordered" evidence="1">
    <location>
        <begin position="1672"/>
        <end position="1700"/>
    </location>
</feature>
<organism evidence="2 3">
    <name type="scientific">Fasciola hepatica</name>
    <name type="common">Liver fluke</name>
    <dbReference type="NCBI Taxonomy" id="6192"/>
    <lineage>
        <taxon>Eukaryota</taxon>
        <taxon>Metazoa</taxon>
        <taxon>Spiralia</taxon>
        <taxon>Lophotrochozoa</taxon>
        <taxon>Platyhelminthes</taxon>
        <taxon>Trematoda</taxon>
        <taxon>Digenea</taxon>
        <taxon>Plagiorchiida</taxon>
        <taxon>Echinostomata</taxon>
        <taxon>Echinostomatoidea</taxon>
        <taxon>Fasciolidae</taxon>
        <taxon>Fasciola</taxon>
    </lineage>
</organism>
<feature type="compositionally biased region" description="Low complexity" evidence="1">
    <location>
        <begin position="1092"/>
        <end position="1107"/>
    </location>
</feature>
<dbReference type="PANTHER" id="PTHR13222">
    <property type="entry name" value="RB1-INDUCIBLE COILED-COIL"/>
    <property type="match status" value="1"/>
</dbReference>
<dbReference type="InterPro" id="IPR040040">
    <property type="entry name" value="ATG11"/>
</dbReference>
<dbReference type="GO" id="GO:0000422">
    <property type="term" value="P:autophagy of mitochondrion"/>
    <property type="evidence" value="ECO:0007669"/>
    <property type="project" value="TreeGrafter"/>
</dbReference>
<dbReference type="GO" id="GO:0000045">
    <property type="term" value="P:autophagosome assembly"/>
    <property type="evidence" value="ECO:0007669"/>
    <property type="project" value="InterPro"/>
</dbReference>
<evidence type="ECO:0000313" key="3">
    <source>
        <dbReference type="Proteomes" id="UP000230066"/>
    </source>
</evidence>
<comment type="caution">
    <text evidence="2">The sequence shown here is derived from an EMBL/GenBank/DDBJ whole genome shotgun (WGS) entry which is preliminary data.</text>
</comment>
<feature type="compositionally biased region" description="Polar residues" evidence="1">
    <location>
        <begin position="714"/>
        <end position="727"/>
    </location>
</feature>
<dbReference type="PANTHER" id="PTHR13222:SF1">
    <property type="entry name" value="RB1-INDUCIBLE COILED-COIL PROTEIN 1"/>
    <property type="match status" value="1"/>
</dbReference>
<feature type="compositionally biased region" description="Polar residues" evidence="1">
    <location>
        <begin position="778"/>
        <end position="792"/>
    </location>
</feature>
<protein>
    <submittedName>
        <fullName evidence="2">Uncharacterized protein</fullName>
    </submittedName>
</protein>
<feature type="region of interest" description="Disordered" evidence="1">
    <location>
        <begin position="832"/>
        <end position="863"/>
    </location>
</feature>
<dbReference type="GO" id="GO:0034517">
    <property type="term" value="P:ribophagy"/>
    <property type="evidence" value="ECO:0007669"/>
    <property type="project" value="TreeGrafter"/>
</dbReference>
<name>A0A4E0RUX2_FASHE</name>
<feature type="region of interest" description="Disordered" evidence="1">
    <location>
        <begin position="1733"/>
        <end position="1780"/>
    </location>
</feature>
<feature type="region of interest" description="Disordered" evidence="1">
    <location>
        <begin position="766"/>
        <end position="792"/>
    </location>
</feature>
<feature type="compositionally biased region" description="Low complexity" evidence="1">
    <location>
        <begin position="846"/>
        <end position="863"/>
    </location>
</feature>
<dbReference type="GO" id="GO:0019901">
    <property type="term" value="F:protein kinase binding"/>
    <property type="evidence" value="ECO:0007669"/>
    <property type="project" value="TreeGrafter"/>
</dbReference>
<dbReference type="GO" id="GO:1990316">
    <property type="term" value="C:Atg1/ULK1 kinase complex"/>
    <property type="evidence" value="ECO:0007669"/>
    <property type="project" value="TreeGrafter"/>
</dbReference>
<dbReference type="GO" id="GO:0061709">
    <property type="term" value="P:reticulophagy"/>
    <property type="evidence" value="ECO:0007669"/>
    <property type="project" value="TreeGrafter"/>
</dbReference>
<feature type="region of interest" description="Disordered" evidence="1">
    <location>
        <begin position="278"/>
        <end position="325"/>
    </location>
</feature>
<feature type="compositionally biased region" description="Basic residues" evidence="1">
    <location>
        <begin position="1743"/>
        <end position="1752"/>
    </location>
</feature>
<feature type="compositionally biased region" description="Low complexity" evidence="1">
    <location>
        <begin position="703"/>
        <end position="713"/>
    </location>
</feature>
<evidence type="ECO:0000256" key="1">
    <source>
        <dbReference type="SAM" id="MobiDB-lite"/>
    </source>
</evidence>
<feature type="compositionally biased region" description="Basic and acidic residues" evidence="1">
    <location>
        <begin position="439"/>
        <end position="448"/>
    </location>
</feature>
<dbReference type="EMBL" id="JXXN02000937">
    <property type="protein sequence ID" value="THD25918.1"/>
    <property type="molecule type" value="Genomic_DNA"/>
</dbReference>
<feature type="region of interest" description="Disordered" evidence="1">
    <location>
        <begin position="700"/>
        <end position="727"/>
    </location>
</feature>
<dbReference type="Proteomes" id="UP000230066">
    <property type="component" value="Unassembled WGS sequence"/>
</dbReference>
<feature type="region of interest" description="Disordered" evidence="1">
    <location>
        <begin position="1073"/>
        <end position="1112"/>
    </location>
</feature>
<proteinExistence type="predicted"/>
<feature type="region of interest" description="Disordered" evidence="1">
    <location>
        <begin position="1199"/>
        <end position="1278"/>
    </location>
</feature>
<reference evidence="2" key="1">
    <citation type="submission" date="2019-03" db="EMBL/GenBank/DDBJ databases">
        <title>Improved annotation for the trematode Fasciola hepatica.</title>
        <authorList>
            <person name="Choi Y.-J."/>
            <person name="Martin J."/>
            <person name="Mitreva M."/>
        </authorList>
    </citation>
    <scope>NUCLEOTIDE SEQUENCE [LARGE SCALE GENOMIC DNA]</scope>
</reference>
<evidence type="ECO:0000313" key="2">
    <source>
        <dbReference type="EMBL" id="THD25918.1"/>
    </source>
</evidence>
<sequence>MYIFLMDQGQLEQLTPTPPSVSRLQGDLEEKFGLKIDKQILLVSGGFRLGPDDRLPYNGAGLNKTNPIYVFTRAPETGDSGQPDIWSVCDGGLASELKQCLTAPISYATLNQSASCVDRIVPVAVETRNAIQQLMSQQEQMFQGWHAALANLAEFAAETKKRLSVARKEISPFQNCHTEWEVKFQHVSELKRDLIQIPLLPQLSQQFCGLLDMCDPSSGPSNLYEWVCLQCTLSCGRAPAPGRRSSTVKTNAARLQIAARFLRRPDLLGSGRLRTTSAEQLGQESPLPVPGANAQQRHSPLAVGNTVSGVPPPSNPSSAVAVGGSLGAPGPRNPFYACGSQPSLHSLQNYCWAEGSSSPSISSTAGDGIPGAAAELESLTVECDPYEVDFLSIIHKAQQQLNYLRYGSQTVPDNVNEQLVRMEQLLSLMSTCSTSGRASPREVSDSSPDRTSASIVTCQSPESFLDRSENRSFTHVHPDLIDQTREALNIRYFSEHLTYVSRLNDEAGRRNEDIHQVQNVLNELRRYGRDLVGCVAHFNTALCSFEQLCGLLDETMNYKLALANALKQRQRWLGNFQSEMERLGAAINRCALQSKRVTTMATLLSQLQKAPEVYIRCLVEVARQYDFDQAMTQMSREQKTIRSGEAQRRRVFAKQIKENILQSLFTPWIRSKYDRREHARPGNSPDFEIISDESINSRTVTGSVSSTYSRQSSRNQDPISARSSLTSLSEPQLNKLCKATTATRLPIRLRSKDTGFLGTSPALQEVHEDELDPRTTEMPLTSRNTSGTNFPMHSRFSTRFSVTTGVNVSKVSSPRRASIPVDFDGGTYATPKWSIEDTDASRETTDAATNADPTASPSSSSSCITIDDLTKLAQLLPPGLADYLRDELAKVSTRRAVFPSFGESSQTTKQQAKHLGLRPQPRSTSRDRSPQLPHAQGDSVAGVGVMTATAVTSSCSSSAVVCVDAACQADSLLMSSHSPVAQWPLRSHSASLFLPIGDSSPRQLATTWEPIPSSLCSWDLCHILPNRSLRRSVSMNAIAKFQSVTSRATQTGEDDTDPEKIGAISETQMSTSPVAALAGRMQHASTSSLPHSDALSLASSTASETQSPSAKENAVMINNEDGDENKKINSVPIDSSYVSAVYAFDPERVPVSDDHDRQHRLTTALDLDDTFGLVNSSGFPSTEHSNGADAEFATPSTMMSSSFHSTRTNLSNRSDSAPHWLRTPCTGETQHSADKSDELGATPTTSKDRWFNRRQARGHSSSAERYSTHERRFISREPSPQNPDCFCHLDTLHSRCLRLLEQYAGTVLLKHHLHHQYNNTDDRGLIDKVTEPLAPGDSSVARTRLDQLVYLLFNLSEDYPPRQCPVHSDRDRYREHGYQLSGTLKHLLQNHLEQILPNRLCCAQTSFSPADLGDTTHDRVQTSSTTVTTFTAGVQTETNPSTIAELSAAGIVSTASVGSGTDEIPAPIESSSSNGSVAPKKVIPVYVDASATGRGRVSHLPVPLCSSSDQQIPCILPNPLNVGCITILDRFLTIAHANFVMNDTVVFVPVRGATPQTHLPRAHVDGSTRVTTGAFVSPADTQQQLHQLELQQPAVSFSMLSSTIIQSMDTWAALQTSPRNGPGTGTNTRGRSRDLMYSSLVQNVTPATSALARNLLLGDEAESRTVAAAATAAACGQSRRSSGYTRSGSGASGNPPVTQWRMLSTDGQVYFLHQDDFPALNLDMQTDYCQPVRSSVNTGANGPRHRHHHSNRHMQTSNTATTSESSDEPGVAGSSSSPGAVGNLEPHSYFVLASYQRKERCLSKRADNRFNLPIDFTFYRVRAKPLRMPTELCRAQPSSP</sequence>
<feature type="compositionally biased region" description="Polar residues" evidence="1">
    <location>
        <begin position="1753"/>
        <end position="1764"/>
    </location>
</feature>
<dbReference type="GO" id="GO:0060090">
    <property type="term" value="F:molecular adaptor activity"/>
    <property type="evidence" value="ECO:0007669"/>
    <property type="project" value="TreeGrafter"/>
</dbReference>
<feature type="compositionally biased region" description="Basic and acidic residues" evidence="1">
    <location>
        <begin position="1266"/>
        <end position="1275"/>
    </location>
</feature>
<feature type="region of interest" description="Disordered" evidence="1">
    <location>
        <begin position="900"/>
        <end position="938"/>
    </location>
</feature>
<feature type="compositionally biased region" description="Low complexity" evidence="1">
    <location>
        <begin position="1672"/>
        <end position="1693"/>
    </location>
</feature>
<feature type="compositionally biased region" description="Polar residues" evidence="1">
    <location>
        <begin position="1199"/>
        <end position="1215"/>
    </location>
</feature>
<feature type="compositionally biased region" description="Low complexity" evidence="1">
    <location>
        <begin position="1769"/>
        <end position="1780"/>
    </location>
</feature>